<feature type="region of interest" description="Disordered" evidence="7">
    <location>
        <begin position="438"/>
        <end position="468"/>
    </location>
</feature>
<feature type="transmembrane region" description="Helical" evidence="8">
    <location>
        <begin position="363"/>
        <end position="381"/>
    </location>
</feature>
<comment type="similarity">
    <text evidence="2">Belongs to the major facilitator superfamily. Proton-dependent oligopeptide transporter (POT/PTR) (TC 2.A.17) family.</text>
</comment>
<evidence type="ECO:0000256" key="6">
    <source>
        <dbReference type="ARBA" id="ARBA00044504"/>
    </source>
</evidence>
<feature type="transmembrane region" description="Helical" evidence="8">
    <location>
        <begin position="331"/>
        <end position="351"/>
    </location>
</feature>
<dbReference type="Pfam" id="PF00854">
    <property type="entry name" value="PTR2"/>
    <property type="match status" value="2"/>
</dbReference>
<dbReference type="InterPro" id="IPR036259">
    <property type="entry name" value="MFS_trans_sf"/>
</dbReference>
<comment type="similarity">
    <text evidence="6">Belongs to the major facilitator superfamily. Phosphate:H(+) symporter (TC 2.A.1.9) family.</text>
</comment>
<sequence>MLLFTKQRLYTLAFALLALGKAGQRPTLKAFLNDQLSNNGHTDETRATASANFWWRLFWFLGATVAMLWFAQLSWGTKFVISTAMMMISGLLFLFGWKVYYYKTPTGSVLIVVYRVLKAAILRRHLEYPSTSSTSTKFNMNDSDEDGLPLMPRVRFLRWLDKAAIEETSSVNQLVTGNLCTFKQVKEVKLLFRTAPMWTTFLVYCLVCATGSTFFFEQEFTISSLYELLIPKLWPPTSEQRLAMQLRIGAGMLCSFLAIFSARQVEIFRLGLFAKGLITEHETVRMCIFWLIPQFCLLGLMKGLVEEGMVDFFYSQVTESMRSYGTEIVEFILGIGNFLSICWLLTFKSWFGETLNESHLDNYYGIIAVLCVGNIILYCIVSHNYEVVRKECDSHATKVDRAIDSNRSRLMSSNRSIRSRSFREPQSHQDGSMILTMENQRNNQVGGNSGLSVRDTESEIRTSTRDVN</sequence>
<evidence type="ECO:0000256" key="7">
    <source>
        <dbReference type="SAM" id="MobiDB-lite"/>
    </source>
</evidence>
<keyword evidence="4 8" id="KW-1133">Transmembrane helix</keyword>
<evidence type="ECO:0000313" key="10">
    <source>
        <dbReference type="Proteomes" id="UP000325577"/>
    </source>
</evidence>
<evidence type="ECO:0000313" key="9">
    <source>
        <dbReference type="EMBL" id="KAA8525621.1"/>
    </source>
</evidence>
<evidence type="ECO:0000256" key="4">
    <source>
        <dbReference type="ARBA" id="ARBA00022989"/>
    </source>
</evidence>
<evidence type="ECO:0000256" key="1">
    <source>
        <dbReference type="ARBA" id="ARBA00004141"/>
    </source>
</evidence>
<evidence type="ECO:0000256" key="8">
    <source>
        <dbReference type="SAM" id="Phobius"/>
    </source>
</evidence>
<feature type="region of interest" description="Disordered" evidence="7">
    <location>
        <begin position="410"/>
        <end position="429"/>
    </location>
</feature>
<accession>A0A5J5A867</accession>
<dbReference type="OrthoDB" id="975446at2759"/>
<comment type="subcellular location">
    <subcellularLocation>
        <location evidence="1">Membrane</location>
        <topology evidence="1">Multi-pass membrane protein</topology>
    </subcellularLocation>
</comment>
<feature type="transmembrane region" description="Helical" evidence="8">
    <location>
        <begin position="195"/>
        <end position="216"/>
    </location>
</feature>
<gene>
    <name evidence="9" type="ORF">F0562_007497</name>
</gene>
<keyword evidence="5 8" id="KW-0472">Membrane</keyword>
<organism evidence="9 10">
    <name type="scientific">Nyssa sinensis</name>
    <dbReference type="NCBI Taxonomy" id="561372"/>
    <lineage>
        <taxon>Eukaryota</taxon>
        <taxon>Viridiplantae</taxon>
        <taxon>Streptophyta</taxon>
        <taxon>Embryophyta</taxon>
        <taxon>Tracheophyta</taxon>
        <taxon>Spermatophyta</taxon>
        <taxon>Magnoliopsida</taxon>
        <taxon>eudicotyledons</taxon>
        <taxon>Gunneridae</taxon>
        <taxon>Pentapetalae</taxon>
        <taxon>asterids</taxon>
        <taxon>Cornales</taxon>
        <taxon>Nyssaceae</taxon>
        <taxon>Nyssa</taxon>
    </lineage>
</organism>
<keyword evidence="10" id="KW-1185">Reference proteome</keyword>
<evidence type="ECO:0000256" key="2">
    <source>
        <dbReference type="ARBA" id="ARBA00005982"/>
    </source>
</evidence>
<protein>
    <submittedName>
        <fullName evidence="9">Uncharacterized protein</fullName>
    </submittedName>
</protein>
<dbReference type="GO" id="GO:0022857">
    <property type="term" value="F:transmembrane transporter activity"/>
    <property type="evidence" value="ECO:0007669"/>
    <property type="project" value="InterPro"/>
</dbReference>
<feature type="compositionally biased region" description="Basic and acidic residues" evidence="7">
    <location>
        <begin position="454"/>
        <end position="468"/>
    </location>
</feature>
<dbReference type="Gene3D" id="1.20.1250.20">
    <property type="entry name" value="MFS general substrate transporter like domains"/>
    <property type="match status" value="1"/>
</dbReference>
<proteinExistence type="inferred from homology"/>
<dbReference type="PANTHER" id="PTHR11654">
    <property type="entry name" value="OLIGOPEPTIDE TRANSPORTER-RELATED"/>
    <property type="match status" value="1"/>
</dbReference>
<feature type="transmembrane region" description="Helical" evidence="8">
    <location>
        <begin position="78"/>
        <end position="94"/>
    </location>
</feature>
<dbReference type="EMBL" id="CM018046">
    <property type="protein sequence ID" value="KAA8525621.1"/>
    <property type="molecule type" value="Genomic_DNA"/>
</dbReference>
<feature type="transmembrane region" description="Helical" evidence="8">
    <location>
        <begin position="242"/>
        <end position="260"/>
    </location>
</feature>
<name>A0A5J5A867_9ASTE</name>
<evidence type="ECO:0000256" key="3">
    <source>
        <dbReference type="ARBA" id="ARBA00022692"/>
    </source>
</evidence>
<keyword evidence="3 8" id="KW-0812">Transmembrane</keyword>
<feature type="transmembrane region" description="Helical" evidence="8">
    <location>
        <begin position="53"/>
        <end position="71"/>
    </location>
</feature>
<dbReference type="GO" id="GO:0016020">
    <property type="term" value="C:membrane"/>
    <property type="evidence" value="ECO:0007669"/>
    <property type="project" value="UniProtKB-SubCell"/>
</dbReference>
<reference evidence="9 10" key="1">
    <citation type="submission" date="2019-09" db="EMBL/GenBank/DDBJ databases">
        <title>A chromosome-level genome assembly of the Chinese tupelo Nyssa sinensis.</title>
        <authorList>
            <person name="Yang X."/>
            <person name="Kang M."/>
            <person name="Yang Y."/>
            <person name="Xiong H."/>
            <person name="Wang M."/>
            <person name="Zhang Z."/>
            <person name="Wang Z."/>
            <person name="Wu H."/>
            <person name="Ma T."/>
            <person name="Liu J."/>
            <person name="Xi Z."/>
        </authorList>
    </citation>
    <scope>NUCLEOTIDE SEQUENCE [LARGE SCALE GENOMIC DNA]</scope>
    <source>
        <strain evidence="9">J267</strain>
        <tissue evidence="9">Leaf</tissue>
    </source>
</reference>
<dbReference type="AlphaFoldDB" id="A0A5J5A867"/>
<dbReference type="Proteomes" id="UP000325577">
    <property type="component" value="Linkage Group LG3"/>
</dbReference>
<evidence type="ECO:0000256" key="5">
    <source>
        <dbReference type="ARBA" id="ARBA00023136"/>
    </source>
</evidence>
<dbReference type="InterPro" id="IPR000109">
    <property type="entry name" value="POT_fam"/>
</dbReference>
<dbReference type="SUPFAM" id="SSF103473">
    <property type="entry name" value="MFS general substrate transporter"/>
    <property type="match status" value="1"/>
</dbReference>